<accession>A0ABN5BBK2</accession>
<organism evidence="10 11">
    <name type="scientific">Blastomonas fulva</name>
    <dbReference type="NCBI Taxonomy" id="1550728"/>
    <lineage>
        <taxon>Bacteria</taxon>
        <taxon>Pseudomonadati</taxon>
        <taxon>Pseudomonadota</taxon>
        <taxon>Alphaproteobacteria</taxon>
        <taxon>Sphingomonadales</taxon>
        <taxon>Sphingomonadaceae</taxon>
        <taxon>Blastomonas</taxon>
    </lineage>
</organism>
<dbReference type="InterPro" id="IPR011527">
    <property type="entry name" value="ABC1_TM_dom"/>
</dbReference>
<sequence>MKSKSASFHLVLTLEAVGAILFAGGLAMGVGAVGGERLDGYTGAAVAILLMTGGAVRGAVMAANEAVAAAGAQRQVAGLRQLLIPHLLSGCLAEPLPPGEAATVAVDQVEALRMRALRFAPVRFAAVAAPVLVLAATASASLIAAAILLFTFVFFVLVLILVGTAAAREADAQLAALSTLSGLLEDRLRHLPIIRHFGAEERIARQIGQSSREVSQRTLAVLRKAFLSSGALEFFAALAVALVAVYCGFSLLGLLPFKVPEELTLGEAFFALALAPEFYLPMRRLAAAYHEKQLGEAAERAIAPLLSEAAAPRPATTPFAGLAVDGMALQLGERRVGPLSFAIRQAGIIALLGPSGSGKTSVLAAIAGQIVPADGTICVAGSACGPDASSIAWAAQRPLLLPGTLAQNLALARPDAAREAILEAATMVGLGGLLMRRGLDLPIDPGGAGLSGGERRRIGIARAILSDRPLILLDEPTADLDAASAAEIATLIERLGRERALIIATHDSQLVPLAQAVVRL</sequence>
<dbReference type="InterPro" id="IPR017871">
    <property type="entry name" value="ABC_transporter-like_CS"/>
</dbReference>
<evidence type="ECO:0000256" key="4">
    <source>
        <dbReference type="ARBA" id="ARBA00022840"/>
    </source>
</evidence>
<name>A0ABN5BBK2_9SPHN</name>
<evidence type="ECO:0000256" key="1">
    <source>
        <dbReference type="ARBA" id="ARBA00004651"/>
    </source>
</evidence>
<keyword evidence="3" id="KW-0547">Nucleotide-binding</keyword>
<evidence type="ECO:0000256" key="7">
    <source>
        <dbReference type="SAM" id="Phobius"/>
    </source>
</evidence>
<reference evidence="10 11" key="1">
    <citation type="submission" date="2017-03" db="EMBL/GenBank/DDBJ databases">
        <title>Complete genome sequence of Blastomonas fulva degrading microcsystin LR.</title>
        <authorList>
            <person name="Lee H.-g."/>
            <person name="Jin L."/>
            <person name="oh H.-M."/>
        </authorList>
    </citation>
    <scope>NUCLEOTIDE SEQUENCE [LARGE SCALE GENOMIC DNA]</scope>
    <source>
        <strain evidence="10 11">T2</strain>
        <plasmid evidence="10 11">unnamed</plasmid>
    </source>
</reference>
<feature type="domain" description="ABC transporter" evidence="8">
    <location>
        <begin position="317"/>
        <end position="518"/>
    </location>
</feature>
<dbReference type="InterPro" id="IPR003439">
    <property type="entry name" value="ABC_transporter-like_ATP-bd"/>
</dbReference>
<evidence type="ECO:0000313" key="11">
    <source>
        <dbReference type="Proteomes" id="UP000258016"/>
    </source>
</evidence>
<dbReference type="InterPro" id="IPR039421">
    <property type="entry name" value="Type_1_exporter"/>
</dbReference>
<evidence type="ECO:0000256" key="5">
    <source>
        <dbReference type="ARBA" id="ARBA00022989"/>
    </source>
</evidence>
<feature type="transmembrane region" description="Helical" evidence="7">
    <location>
        <begin position="12"/>
        <end position="34"/>
    </location>
</feature>
<keyword evidence="11" id="KW-1185">Reference proteome</keyword>
<evidence type="ECO:0000259" key="9">
    <source>
        <dbReference type="PROSITE" id="PS50929"/>
    </source>
</evidence>
<dbReference type="PROSITE" id="PS50893">
    <property type="entry name" value="ABC_TRANSPORTER_2"/>
    <property type="match status" value="1"/>
</dbReference>
<feature type="transmembrane region" description="Helical" evidence="7">
    <location>
        <begin position="146"/>
        <end position="167"/>
    </location>
</feature>
<dbReference type="Proteomes" id="UP000258016">
    <property type="component" value="Plasmid unnamed"/>
</dbReference>
<dbReference type="SUPFAM" id="SSF52540">
    <property type="entry name" value="P-loop containing nucleoside triphosphate hydrolases"/>
    <property type="match status" value="1"/>
</dbReference>
<dbReference type="Pfam" id="PF00664">
    <property type="entry name" value="ABC_membrane"/>
    <property type="match status" value="1"/>
</dbReference>
<feature type="transmembrane region" description="Helical" evidence="7">
    <location>
        <begin position="122"/>
        <end position="140"/>
    </location>
</feature>
<evidence type="ECO:0000256" key="2">
    <source>
        <dbReference type="ARBA" id="ARBA00022692"/>
    </source>
</evidence>
<keyword evidence="5 7" id="KW-1133">Transmembrane helix</keyword>
<evidence type="ECO:0000313" key="10">
    <source>
        <dbReference type="EMBL" id="ASR53788.1"/>
    </source>
</evidence>
<feature type="domain" description="ABC transmembrane type-1" evidence="9">
    <location>
        <begin position="14"/>
        <end position="294"/>
    </location>
</feature>
<protein>
    <submittedName>
        <fullName evidence="10">Cysteine ABC transporter permease</fullName>
    </submittedName>
</protein>
<dbReference type="SUPFAM" id="SSF90123">
    <property type="entry name" value="ABC transporter transmembrane region"/>
    <property type="match status" value="1"/>
</dbReference>
<evidence type="ECO:0000259" key="8">
    <source>
        <dbReference type="PROSITE" id="PS50893"/>
    </source>
</evidence>
<feature type="transmembrane region" description="Helical" evidence="7">
    <location>
        <begin position="40"/>
        <end position="60"/>
    </location>
</feature>
<dbReference type="PROSITE" id="PS00211">
    <property type="entry name" value="ABC_TRANSPORTER_1"/>
    <property type="match status" value="1"/>
</dbReference>
<feature type="transmembrane region" description="Helical" evidence="7">
    <location>
        <begin position="234"/>
        <end position="257"/>
    </location>
</feature>
<keyword evidence="6 7" id="KW-0472">Membrane</keyword>
<dbReference type="Pfam" id="PF00005">
    <property type="entry name" value="ABC_tran"/>
    <property type="match status" value="1"/>
</dbReference>
<proteinExistence type="predicted"/>
<dbReference type="PANTHER" id="PTHR24221:SF654">
    <property type="entry name" value="ATP-BINDING CASSETTE SUB-FAMILY B MEMBER 6"/>
    <property type="match status" value="1"/>
</dbReference>
<gene>
    <name evidence="10" type="ORF">B5J99_19375</name>
</gene>
<dbReference type="PANTHER" id="PTHR24221">
    <property type="entry name" value="ATP-BINDING CASSETTE SUB-FAMILY B"/>
    <property type="match status" value="1"/>
</dbReference>
<dbReference type="InterPro" id="IPR003593">
    <property type="entry name" value="AAA+_ATPase"/>
</dbReference>
<keyword evidence="10" id="KW-0614">Plasmid</keyword>
<dbReference type="PROSITE" id="PS50929">
    <property type="entry name" value="ABC_TM1F"/>
    <property type="match status" value="1"/>
</dbReference>
<comment type="subcellular location">
    <subcellularLocation>
        <location evidence="1">Cell membrane</location>
        <topology evidence="1">Multi-pass membrane protein</topology>
    </subcellularLocation>
</comment>
<dbReference type="Gene3D" id="1.20.1560.10">
    <property type="entry name" value="ABC transporter type 1, transmembrane domain"/>
    <property type="match status" value="1"/>
</dbReference>
<evidence type="ECO:0000256" key="3">
    <source>
        <dbReference type="ARBA" id="ARBA00022741"/>
    </source>
</evidence>
<dbReference type="EMBL" id="CP020084">
    <property type="protein sequence ID" value="ASR53788.1"/>
    <property type="molecule type" value="Genomic_DNA"/>
</dbReference>
<dbReference type="InterPro" id="IPR027417">
    <property type="entry name" value="P-loop_NTPase"/>
</dbReference>
<geneLocation type="plasmid" evidence="10 11">
    <name>unnamed</name>
</geneLocation>
<dbReference type="Gene3D" id="3.40.50.300">
    <property type="entry name" value="P-loop containing nucleotide triphosphate hydrolases"/>
    <property type="match status" value="1"/>
</dbReference>
<dbReference type="InterPro" id="IPR036640">
    <property type="entry name" value="ABC1_TM_sf"/>
</dbReference>
<keyword evidence="2 7" id="KW-0812">Transmembrane</keyword>
<dbReference type="SMART" id="SM00382">
    <property type="entry name" value="AAA"/>
    <property type="match status" value="1"/>
</dbReference>
<keyword evidence="4" id="KW-0067">ATP-binding</keyword>
<evidence type="ECO:0000256" key="6">
    <source>
        <dbReference type="ARBA" id="ARBA00023136"/>
    </source>
</evidence>